<evidence type="ECO:0000256" key="4">
    <source>
        <dbReference type="ARBA" id="ARBA00022695"/>
    </source>
</evidence>
<keyword evidence="4 12" id="KW-0548">Nucleotidyltransferase</keyword>
<evidence type="ECO:0000256" key="5">
    <source>
        <dbReference type="ARBA" id="ARBA00022705"/>
    </source>
</evidence>
<dbReference type="GO" id="GO:0005737">
    <property type="term" value="C:cytoplasm"/>
    <property type="evidence" value="ECO:0007669"/>
    <property type="project" value="TreeGrafter"/>
</dbReference>
<keyword evidence="7 12" id="KW-0863">Zinc-finger</keyword>
<dbReference type="SMART" id="SM00493">
    <property type="entry name" value="TOPRIM"/>
    <property type="match status" value="1"/>
</dbReference>
<dbReference type="GO" id="GO:1990077">
    <property type="term" value="C:primosome complex"/>
    <property type="evidence" value="ECO:0007669"/>
    <property type="project" value="UniProtKB-KW"/>
</dbReference>
<dbReference type="InterPro" id="IPR030846">
    <property type="entry name" value="DnaG_bac"/>
</dbReference>
<dbReference type="InterPro" id="IPR037068">
    <property type="entry name" value="DNA_primase_core_N_sf"/>
</dbReference>
<keyword evidence="10 12" id="KW-0238">DNA-binding</keyword>
<dbReference type="Gene3D" id="1.10.860.10">
    <property type="entry name" value="DNAb Helicase, Chain A"/>
    <property type="match status" value="1"/>
</dbReference>
<evidence type="ECO:0000256" key="3">
    <source>
        <dbReference type="ARBA" id="ARBA00022679"/>
    </source>
</evidence>
<dbReference type="Gene3D" id="3.90.980.10">
    <property type="entry name" value="DNA primase, catalytic core, N-terminal domain"/>
    <property type="match status" value="1"/>
</dbReference>
<dbReference type="Pfam" id="PF01807">
    <property type="entry name" value="Zn_ribbon_DnaG"/>
    <property type="match status" value="1"/>
</dbReference>
<dbReference type="InterPro" id="IPR036977">
    <property type="entry name" value="DNA_primase_Znf_CHC2"/>
</dbReference>
<accession>A0A9Y2AK84</accession>
<dbReference type="InterPro" id="IPR006171">
    <property type="entry name" value="TOPRIM_dom"/>
</dbReference>
<evidence type="ECO:0000256" key="1">
    <source>
        <dbReference type="ARBA" id="ARBA00022478"/>
    </source>
</evidence>
<dbReference type="InterPro" id="IPR050219">
    <property type="entry name" value="DnaG_primase"/>
</dbReference>
<sequence>MEKIIFNEFVEQVLTSSDIVVVVSEYVSLKKKGTKYWGCCPFHNEKTPSFSVSPDKGLFYCFGCQVGGNVASFISKYENISWFEAIKLLAQKANIPLPEKEKTSEEIAREKEMHRLWNVQDLAKDFFYACLTKTNYGIEAKNYLFGRGIGQNIIDEFKLGFAPNAWDKLSRAFKKRGISDLLLVKSGLAAERKNEGVYDRFRNRVIFPIIDEKNHVVGFGGRVLDDSQPKYLNSPETVIFNKRNILFGLHLAREHIKKERCAIVVEGYMDAVTAHSNGIKNVVASLGTAFTKQQAKRLLRYAEKILFAYDSDAAGQNATVRALSIVRNLGAEVSVISIPDGKDPDEFIRKHGAEAFRKLADHALPLLDYQVDKALRDYDYTTLDGKVAVVADVVPVLAETDNAVEVNAYIAKISQTLGIDESAVRSEIQKYLQKNKQDNNVKKGQAIEMNTIVQRVDSAALGAERHIIRLLWEDNNIIPYVEAQLQIDEFKNKDHREIMQFLSDVHKKGQSTSDIGISLNLSDSANNELSRCLLNEFEDSDNVQLVDDCIKSIHLAHLKDLYEKHRLRADQLERMGDEGFLQELAESQRIKYEINKMYD</sequence>
<evidence type="ECO:0000256" key="7">
    <source>
        <dbReference type="ARBA" id="ARBA00022771"/>
    </source>
</evidence>
<dbReference type="SUPFAM" id="SSF56731">
    <property type="entry name" value="DNA primase core"/>
    <property type="match status" value="1"/>
</dbReference>
<dbReference type="InterPro" id="IPR002694">
    <property type="entry name" value="Znf_CHC2"/>
</dbReference>
<keyword evidence="5 12" id="KW-0235">DNA replication</keyword>
<evidence type="ECO:0000256" key="11">
    <source>
        <dbReference type="ARBA" id="ARBA00023163"/>
    </source>
</evidence>
<keyword evidence="11 12" id="KW-0804">Transcription</keyword>
<proteinExistence type="inferred from homology"/>
<comment type="subunit">
    <text evidence="12">Monomer. Interacts with DnaB.</text>
</comment>
<keyword evidence="3 12" id="KW-0808">Transferase</keyword>
<comment type="cofactor">
    <cofactor evidence="12 13 14">
        <name>Zn(2+)</name>
        <dbReference type="ChEBI" id="CHEBI:29105"/>
    </cofactor>
    <text evidence="12 13 14">Binds 1 zinc ion per monomer.</text>
</comment>
<dbReference type="InterPro" id="IPR019475">
    <property type="entry name" value="DNA_primase_DnaB-bd"/>
</dbReference>
<comment type="function">
    <text evidence="12 13">RNA polymerase that catalyzes the synthesis of short RNA molecules used as primers for DNA polymerase during DNA replication.</text>
</comment>
<gene>
    <name evidence="12 16" type="primary">dnaG</name>
    <name evidence="16" type="ORF">P3F81_03760</name>
</gene>
<keyword evidence="1 12" id="KW-0240">DNA-directed RNA polymerase</keyword>
<evidence type="ECO:0000256" key="8">
    <source>
        <dbReference type="ARBA" id="ARBA00022833"/>
    </source>
</evidence>
<dbReference type="Pfam" id="PF13155">
    <property type="entry name" value="Toprim_2"/>
    <property type="match status" value="1"/>
</dbReference>
<dbReference type="EMBL" id="CP120678">
    <property type="protein sequence ID" value="WIW71436.1"/>
    <property type="molecule type" value="Genomic_DNA"/>
</dbReference>
<dbReference type="InterPro" id="IPR013264">
    <property type="entry name" value="DNAG_N"/>
</dbReference>
<keyword evidence="6 12" id="KW-0479">Metal-binding</keyword>
<dbReference type="InterPro" id="IPR016136">
    <property type="entry name" value="DNA_helicase_N/primase_C"/>
</dbReference>
<dbReference type="KEGG" id="sgbi:P3F81_03760"/>
<dbReference type="HAMAP" id="MF_00974">
    <property type="entry name" value="DNA_primase_DnaG"/>
    <property type="match status" value="1"/>
</dbReference>
<keyword evidence="9" id="KW-0460">Magnesium</keyword>
<dbReference type="FunFam" id="3.90.580.10:FF:000001">
    <property type="entry name" value="DNA primase"/>
    <property type="match status" value="1"/>
</dbReference>
<dbReference type="GO" id="GO:0003899">
    <property type="term" value="F:DNA-directed RNA polymerase activity"/>
    <property type="evidence" value="ECO:0007669"/>
    <property type="project" value="UniProtKB-UniRule"/>
</dbReference>
<evidence type="ECO:0000313" key="16">
    <source>
        <dbReference type="EMBL" id="WIW71436.1"/>
    </source>
</evidence>
<dbReference type="FunFam" id="3.90.980.10:FF:000001">
    <property type="entry name" value="DNA primase"/>
    <property type="match status" value="1"/>
</dbReference>
<dbReference type="SUPFAM" id="SSF57783">
    <property type="entry name" value="Zinc beta-ribbon"/>
    <property type="match status" value="1"/>
</dbReference>
<organism evidence="16 17">
    <name type="scientific">Selenobaculum gibii</name>
    <dbReference type="NCBI Taxonomy" id="3054208"/>
    <lineage>
        <taxon>Bacteria</taxon>
        <taxon>Bacillati</taxon>
        <taxon>Bacillota</taxon>
        <taxon>Negativicutes</taxon>
        <taxon>Selenomonadales</taxon>
        <taxon>Selenomonadaceae</taxon>
        <taxon>Selenobaculum</taxon>
    </lineage>
</organism>
<evidence type="ECO:0000259" key="15">
    <source>
        <dbReference type="PROSITE" id="PS50880"/>
    </source>
</evidence>
<dbReference type="PIRSF" id="PIRSF002811">
    <property type="entry name" value="DnaG"/>
    <property type="match status" value="1"/>
</dbReference>
<feature type="zinc finger region" description="CHC2-type" evidence="12 14">
    <location>
        <begin position="40"/>
        <end position="64"/>
    </location>
</feature>
<dbReference type="SMART" id="SM00400">
    <property type="entry name" value="ZnF_CHCC"/>
    <property type="match status" value="1"/>
</dbReference>
<dbReference type="InterPro" id="IPR006295">
    <property type="entry name" value="DNA_primase_DnaG"/>
</dbReference>
<dbReference type="GO" id="GO:0003677">
    <property type="term" value="F:DNA binding"/>
    <property type="evidence" value="ECO:0007669"/>
    <property type="project" value="UniProtKB-KW"/>
</dbReference>
<dbReference type="PROSITE" id="PS50880">
    <property type="entry name" value="TOPRIM"/>
    <property type="match status" value="1"/>
</dbReference>
<keyword evidence="8 12" id="KW-0862">Zinc</keyword>
<dbReference type="GO" id="GO:0008270">
    <property type="term" value="F:zinc ion binding"/>
    <property type="evidence" value="ECO:0007669"/>
    <property type="project" value="UniProtKB-UniRule"/>
</dbReference>
<dbReference type="EC" id="2.7.7.101" evidence="12"/>
<dbReference type="FunFam" id="3.40.1360.10:FF:000002">
    <property type="entry name" value="DNA primase"/>
    <property type="match status" value="1"/>
</dbReference>
<comment type="domain">
    <text evidence="12">Contains an N-terminal zinc-binding domain, a central core domain that contains the primase activity, and a C-terminal DnaB-binding domain.</text>
</comment>
<comment type="catalytic activity">
    <reaction evidence="12">
        <text>ssDNA + n NTP = ssDNA/pppN(pN)n-1 hybrid + (n-1) diphosphate.</text>
        <dbReference type="EC" id="2.7.7.101"/>
    </reaction>
</comment>
<name>A0A9Y2AK84_9FIRM</name>
<evidence type="ECO:0000256" key="6">
    <source>
        <dbReference type="ARBA" id="ARBA00022723"/>
    </source>
</evidence>
<reference evidence="16" key="1">
    <citation type="submission" date="2023-03" db="EMBL/GenBank/DDBJ databases">
        <title>Selenobaculum gbiensis gen. nov. sp. nov., a new bacterium isolated from the gut microbiota of IBD patient.</title>
        <authorList>
            <person name="Yeo S."/>
            <person name="Park H."/>
            <person name="Huh C.S."/>
        </authorList>
    </citation>
    <scope>NUCLEOTIDE SEQUENCE</scope>
    <source>
        <strain evidence="16">ICN-92133</strain>
    </source>
</reference>
<evidence type="ECO:0000256" key="9">
    <source>
        <dbReference type="ARBA" id="ARBA00022842"/>
    </source>
</evidence>
<dbReference type="NCBIfam" id="TIGR01391">
    <property type="entry name" value="dnaG"/>
    <property type="match status" value="1"/>
</dbReference>
<dbReference type="Pfam" id="PF08275">
    <property type="entry name" value="DNAG_N"/>
    <property type="match status" value="1"/>
</dbReference>
<dbReference type="Proteomes" id="UP001243623">
    <property type="component" value="Chromosome"/>
</dbReference>
<keyword evidence="17" id="KW-1185">Reference proteome</keyword>
<dbReference type="Gene3D" id="3.90.580.10">
    <property type="entry name" value="Zinc finger, CHC2-type domain"/>
    <property type="match status" value="1"/>
</dbReference>
<evidence type="ECO:0000256" key="10">
    <source>
        <dbReference type="ARBA" id="ARBA00023125"/>
    </source>
</evidence>
<evidence type="ECO:0000256" key="14">
    <source>
        <dbReference type="PIRSR" id="PIRSR002811-1"/>
    </source>
</evidence>
<keyword evidence="2 12" id="KW-0639">Primosome</keyword>
<dbReference type="GO" id="GO:0006269">
    <property type="term" value="P:DNA replication, synthesis of primer"/>
    <property type="evidence" value="ECO:0007669"/>
    <property type="project" value="UniProtKB-UniRule"/>
</dbReference>
<dbReference type="CDD" id="cd03364">
    <property type="entry name" value="TOPRIM_DnaG_primases"/>
    <property type="match status" value="1"/>
</dbReference>
<feature type="domain" description="Toprim" evidence="15">
    <location>
        <begin position="260"/>
        <end position="341"/>
    </location>
</feature>
<evidence type="ECO:0000256" key="2">
    <source>
        <dbReference type="ARBA" id="ARBA00022515"/>
    </source>
</evidence>
<dbReference type="RefSeq" id="WP_147667747.1">
    <property type="nucleotide sequence ID" value="NZ_CP120678.1"/>
</dbReference>
<dbReference type="Gene3D" id="3.40.1360.10">
    <property type="match status" value="1"/>
</dbReference>
<dbReference type="InterPro" id="IPR034151">
    <property type="entry name" value="TOPRIM_DnaG_bac"/>
</dbReference>
<dbReference type="AlphaFoldDB" id="A0A9Y2AK84"/>
<evidence type="ECO:0000313" key="17">
    <source>
        <dbReference type="Proteomes" id="UP001243623"/>
    </source>
</evidence>
<dbReference type="PANTHER" id="PTHR30313">
    <property type="entry name" value="DNA PRIMASE"/>
    <property type="match status" value="1"/>
</dbReference>
<comment type="similarity">
    <text evidence="12 13">Belongs to the DnaG primase family.</text>
</comment>
<evidence type="ECO:0000256" key="13">
    <source>
        <dbReference type="PIRNR" id="PIRNR002811"/>
    </source>
</evidence>
<dbReference type="GO" id="GO:0000428">
    <property type="term" value="C:DNA-directed RNA polymerase complex"/>
    <property type="evidence" value="ECO:0007669"/>
    <property type="project" value="UniProtKB-KW"/>
</dbReference>
<protein>
    <recommendedName>
        <fullName evidence="12 13">DNA primase</fullName>
        <ecNumber evidence="12">2.7.7.101</ecNumber>
    </recommendedName>
</protein>
<evidence type="ECO:0000256" key="12">
    <source>
        <dbReference type="HAMAP-Rule" id="MF_00974"/>
    </source>
</evidence>
<dbReference type="PANTHER" id="PTHR30313:SF2">
    <property type="entry name" value="DNA PRIMASE"/>
    <property type="match status" value="1"/>
</dbReference>
<dbReference type="Pfam" id="PF10410">
    <property type="entry name" value="DnaB_bind"/>
    <property type="match status" value="1"/>
</dbReference>